<proteinExistence type="predicted"/>
<evidence type="ECO:0000313" key="3">
    <source>
        <dbReference type="Proteomes" id="UP001163046"/>
    </source>
</evidence>
<dbReference type="Proteomes" id="UP001163046">
    <property type="component" value="Unassembled WGS sequence"/>
</dbReference>
<name>A0A9X0CRX2_9CNID</name>
<keyword evidence="3" id="KW-1185">Reference proteome</keyword>
<protein>
    <submittedName>
        <fullName evidence="2">Uncharacterized protein</fullName>
    </submittedName>
</protein>
<evidence type="ECO:0000256" key="1">
    <source>
        <dbReference type="SAM" id="MobiDB-lite"/>
    </source>
</evidence>
<comment type="caution">
    <text evidence="2">The sequence shown here is derived from an EMBL/GenBank/DDBJ whole genome shotgun (WGS) entry which is preliminary data.</text>
</comment>
<dbReference type="AlphaFoldDB" id="A0A9X0CRX2"/>
<sequence>MLDNYLEGDEQDVDHLVDQEASNKGTIELSGEEYNSDDHSDSLEDEEIEYASEITRKSHSSSRSVYVPLTRVIAVHGKEVHVKGGIKSLDPPCLEDALSFGDYPYTCANCANQLRQLKDILRHRLVGSWNSLANRIGHVGFNKRYARKGEFSEALNKEVDRRKGAVKQVSALLQVKLSPLEWENQLQESCRYGDDQKLIMDNGVLANVVSLFKNLPVNEASDGARSLRYLQPFMTTAGEVVLLGQSWNPDVNRWAEDVLPIPRRNTAHGDVDDFGALKRTIDDIIERNEQTILF</sequence>
<accession>A0A9X0CRX2</accession>
<feature type="compositionally biased region" description="Acidic residues" evidence="1">
    <location>
        <begin position="1"/>
        <end position="12"/>
    </location>
</feature>
<gene>
    <name evidence="2" type="ORF">OS493_012813</name>
</gene>
<feature type="region of interest" description="Disordered" evidence="1">
    <location>
        <begin position="1"/>
        <end position="42"/>
    </location>
</feature>
<dbReference type="OrthoDB" id="6015983at2759"/>
<reference evidence="2" key="1">
    <citation type="submission" date="2023-01" db="EMBL/GenBank/DDBJ databases">
        <title>Genome assembly of the deep-sea coral Lophelia pertusa.</title>
        <authorList>
            <person name="Herrera S."/>
            <person name="Cordes E."/>
        </authorList>
    </citation>
    <scope>NUCLEOTIDE SEQUENCE</scope>
    <source>
        <strain evidence="2">USNM1676648</strain>
        <tissue evidence="2">Polyp</tissue>
    </source>
</reference>
<dbReference type="EMBL" id="MU826831">
    <property type="protein sequence ID" value="KAJ7373226.1"/>
    <property type="molecule type" value="Genomic_DNA"/>
</dbReference>
<evidence type="ECO:0000313" key="2">
    <source>
        <dbReference type="EMBL" id="KAJ7373226.1"/>
    </source>
</evidence>
<organism evidence="2 3">
    <name type="scientific">Desmophyllum pertusum</name>
    <dbReference type="NCBI Taxonomy" id="174260"/>
    <lineage>
        <taxon>Eukaryota</taxon>
        <taxon>Metazoa</taxon>
        <taxon>Cnidaria</taxon>
        <taxon>Anthozoa</taxon>
        <taxon>Hexacorallia</taxon>
        <taxon>Scleractinia</taxon>
        <taxon>Caryophylliina</taxon>
        <taxon>Caryophylliidae</taxon>
        <taxon>Desmophyllum</taxon>
    </lineage>
</organism>